<evidence type="ECO:0000313" key="2">
    <source>
        <dbReference type="Proteomes" id="UP001151760"/>
    </source>
</evidence>
<organism evidence="1 2">
    <name type="scientific">Tanacetum coccineum</name>
    <dbReference type="NCBI Taxonomy" id="301880"/>
    <lineage>
        <taxon>Eukaryota</taxon>
        <taxon>Viridiplantae</taxon>
        <taxon>Streptophyta</taxon>
        <taxon>Embryophyta</taxon>
        <taxon>Tracheophyta</taxon>
        <taxon>Spermatophyta</taxon>
        <taxon>Magnoliopsida</taxon>
        <taxon>eudicotyledons</taxon>
        <taxon>Gunneridae</taxon>
        <taxon>Pentapetalae</taxon>
        <taxon>asterids</taxon>
        <taxon>campanulids</taxon>
        <taxon>Asterales</taxon>
        <taxon>Asteraceae</taxon>
        <taxon>Asteroideae</taxon>
        <taxon>Anthemideae</taxon>
        <taxon>Anthemidinae</taxon>
        <taxon>Tanacetum</taxon>
    </lineage>
</organism>
<dbReference type="Proteomes" id="UP001151760">
    <property type="component" value="Unassembled WGS sequence"/>
</dbReference>
<evidence type="ECO:0000313" key="1">
    <source>
        <dbReference type="EMBL" id="GJU10326.1"/>
    </source>
</evidence>
<name>A0ABQ5JDU3_9ASTR</name>
<accession>A0ABQ5JDU3</accession>
<proteinExistence type="predicted"/>
<sequence length="140" mass="15864">MIHPESEGSTQGYPLDSIEVLSHGPNDALHYPPQPLKVDPDGFEGYLKMEVKVFKITFSHSSQDKGTSSSLKSMITTSNHKLMIEVKDHELKTKGKAKYARFTPSAVTTDSRQNREHQWYFAHERLEYIGVHVNDDSESS</sequence>
<protein>
    <submittedName>
        <fullName evidence="1">Uncharacterized protein</fullName>
    </submittedName>
</protein>
<comment type="caution">
    <text evidence="1">The sequence shown here is derived from an EMBL/GenBank/DDBJ whole genome shotgun (WGS) entry which is preliminary data.</text>
</comment>
<keyword evidence="2" id="KW-1185">Reference proteome</keyword>
<dbReference type="EMBL" id="BQNB010021812">
    <property type="protein sequence ID" value="GJU10326.1"/>
    <property type="molecule type" value="Genomic_DNA"/>
</dbReference>
<reference evidence="1" key="2">
    <citation type="submission" date="2022-01" db="EMBL/GenBank/DDBJ databases">
        <authorList>
            <person name="Yamashiro T."/>
            <person name="Shiraishi A."/>
            <person name="Satake H."/>
            <person name="Nakayama K."/>
        </authorList>
    </citation>
    <scope>NUCLEOTIDE SEQUENCE</scope>
</reference>
<reference evidence="1" key="1">
    <citation type="journal article" date="2022" name="Int. J. Mol. Sci.">
        <title>Draft Genome of Tanacetum Coccineum: Genomic Comparison of Closely Related Tanacetum-Family Plants.</title>
        <authorList>
            <person name="Yamashiro T."/>
            <person name="Shiraishi A."/>
            <person name="Nakayama K."/>
            <person name="Satake H."/>
        </authorList>
    </citation>
    <scope>NUCLEOTIDE SEQUENCE</scope>
</reference>
<gene>
    <name evidence="1" type="ORF">Tco_1132722</name>
</gene>